<keyword evidence="3" id="KW-1185">Reference proteome</keyword>
<keyword evidence="1" id="KW-0472">Membrane</keyword>
<accession>A0A368MXL5</accession>
<dbReference type="EMBL" id="QPIE01000004">
    <property type="protein sequence ID" value="RCU42962.1"/>
    <property type="molecule type" value="Genomic_DNA"/>
</dbReference>
<evidence type="ECO:0000256" key="1">
    <source>
        <dbReference type="SAM" id="Phobius"/>
    </source>
</evidence>
<keyword evidence="1" id="KW-0812">Transmembrane</keyword>
<feature type="transmembrane region" description="Helical" evidence="1">
    <location>
        <begin position="31"/>
        <end position="51"/>
    </location>
</feature>
<proteinExistence type="predicted"/>
<dbReference type="Proteomes" id="UP000252172">
    <property type="component" value="Unassembled WGS sequence"/>
</dbReference>
<reference evidence="2 3" key="1">
    <citation type="submission" date="2018-07" db="EMBL/GenBank/DDBJ databases">
        <title>Chryseobacterium lacus sp. nov., isolated from lake water.</title>
        <authorList>
            <person name="Li C.-M."/>
        </authorList>
    </citation>
    <scope>NUCLEOTIDE SEQUENCE [LARGE SCALE GENOMIC DNA]</scope>
    <source>
        <strain evidence="2 3">YLOS41</strain>
    </source>
</reference>
<name>A0A368MXL5_9FLAO</name>
<keyword evidence="1" id="KW-1133">Transmembrane helix</keyword>
<gene>
    <name evidence="2" type="ORF">DQ356_05860</name>
</gene>
<sequence length="83" mass="10125">MFKNILSNFTFLILFFLPGKENWCELFKKAFCFSLISKIGFLFITFLRIMYRLLLKNFSLIGYNTLYQHKAEYFRAIEFRNLK</sequence>
<dbReference type="AlphaFoldDB" id="A0A368MXL5"/>
<organism evidence="2 3">
    <name type="scientific">Chryseobacterium lacus</name>
    <dbReference type="NCBI Taxonomy" id="2058346"/>
    <lineage>
        <taxon>Bacteria</taxon>
        <taxon>Pseudomonadati</taxon>
        <taxon>Bacteroidota</taxon>
        <taxon>Flavobacteriia</taxon>
        <taxon>Flavobacteriales</taxon>
        <taxon>Weeksellaceae</taxon>
        <taxon>Chryseobacterium group</taxon>
        <taxon>Chryseobacterium</taxon>
    </lineage>
</organism>
<evidence type="ECO:0000313" key="2">
    <source>
        <dbReference type="EMBL" id="RCU42962.1"/>
    </source>
</evidence>
<comment type="caution">
    <text evidence="2">The sequence shown here is derived from an EMBL/GenBank/DDBJ whole genome shotgun (WGS) entry which is preliminary data.</text>
</comment>
<protein>
    <submittedName>
        <fullName evidence="2">Uncharacterized protein</fullName>
    </submittedName>
</protein>
<evidence type="ECO:0000313" key="3">
    <source>
        <dbReference type="Proteomes" id="UP000252172"/>
    </source>
</evidence>